<evidence type="ECO:0000256" key="4">
    <source>
        <dbReference type="ARBA" id="ARBA00022741"/>
    </source>
</evidence>
<feature type="binding site" evidence="8">
    <location>
        <position position="72"/>
    </location>
    <ligand>
        <name>GTP</name>
        <dbReference type="ChEBI" id="CHEBI:37565"/>
    </ligand>
</feature>
<gene>
    <name evidence="8" type="primary">mobA</name>
    <name evidence="10" type="ORF">NIDE3292</name>
</gene>
<accession>D8PI94</accession>
<dbReference type="OrthoDB" id="9788394at2"/>
<dbReference type="HOGENOM" id="CLU_055597_2_1_0"/>
<evidence type="ECO:0000313" key="10">
    <source>
        <dbReference type="EMBL" id="CBK42981.1"/>
    </source>
</evidence>
<dbReference type="GO" id="GO:0005525">
    <property type="term" value="F:GTP binding"/>
    <property type="evidence" value="ECO:0007669"/>
    <property type="project" value="UniProtKB-UniRule"/>
</dbReference>
<comment type="caution">
    <text evidence="8">Lacks conserved residue(s) required for the propagation of feature annotation.</text>
</comment>
<dbReference type="GO" id="GO:0006777">
    <property type="term" value="P:Mo-molybdopterin cofactor biosynthetic process"/>
    <property type="evidence" value="ECO:0007669"/>
    <property type="project" value="UniProtKB-KW"/>
</dbReference>
<feature type="binding site" evidence="8">
    <location>
        <position position="101"/>
    </location>
    <ligand>
        <name>GTP</name>
        <dbReference type="ChEBI" id="CHEBI:37565"/>
    </ligand>
</feature>
<feature type="binding site" evidence="8">
    <location>
        <position position="101"/>
    </location>
    <ligand>
        <name>Mg(2+)</name>
        <dbReference type="ChEBI" id="CHEBI:18420"/>
    </ligand>
</feature>
<keyword evidence="7 8" id="KW-0501">Molybdenum cofactor biosynthesis</keyword>
<dbReference type="InterPro" id="IPR013482">
    <property type="entry name" value="Molybde_CF_guanTrfase"/>
</dbReference>
<comment type="subcellular location">
    <subcellularLocation>
        <location evidence="8">Cytoplasm</location>
    </subcellularLocation>
</comment>
<evidence type="ECO:0000256" key="2">
    <source>
        <dbReference type="ARBA" id="ARBA00022679"/>
    </source>
</evidence>
<evidence type="ECO:0000256" key="6">
    <source>
        <dbReference type="ARBA" id="ARBA00023134"/>
    </source>
</evidence>
<evidence type="ECO:0000259" key="9">
    <source>
        <dbReference type="Pfam" id="PF12804"/>
    </source>
</evidence>
<comment type="cofactor">
    <cofactor evidence="8">
        <name>Mg(2+)</name>
        <dbReference type="ChEBI" id="CHEBI:18420"/>
    </cofactor>
</comment>
<dbReference type="SUPFAM" id="SSF53448">
    <property type="entry name" value="Nucleotide-diphospho-sugar transferases"/>
    <property type="match status" value="1"/>
</dbReference>
<dbReference type="GO" id="GO:0061603">
    <property type="term" value="F:molybdenum cofactor guanylyltransferase activity"/>
    <property type="evidence" value="ECO:0007669"/>
    <property type="project" value="UniProtKB-EC"/>
</dbReference>
<dbReference type="InterPro" id="IPR025877">
    <property type="entry name" value="MobA-like_NTP_Trfase"/>
</dbReference>
<keyword evidence="1 8" id="KW-0963">Cytoplasm</keyword>
<feature type="binding site" evidence="8">
    <location>
        <position position="26"/>
    </location>
    <ligand>
        <name>GTP</name>
        <dbReference type="ChEBI" id="CHEBI:37565"/>
    </ligand>
</feature>
<proteinExistence type="inferred from homology"/>
<dbReference type="eggNOG" id="COG0746">
    <property type="taxonomic scope" value="Bacteria"/>
</dbReference>
<keyword evidence="2 8" id="KW-0808">Transferase</keyword>
<organism evidence="10 11">
    <name type="scientific">Nitrospira defluvii</name>
    <dbReference type="NCBI Taxonomy" id="330214"/>
    <lineage>
        <taxon>Bacteria</taxon>
        <taxon>Pseudomonadati</taxon>
        <taxon>Nitrospirota</taxon>
        <taxon>Nitrospiria</taxon>
        <taxon>Nitrospirales</taxon>
        <taxon>Nitrospiraceae</taxon>
        <taxon>Nitrospira</taxon>
    </lineage>
</organism>
<dbReference type="STRING" id="330214.NIDE3292"/>
<evidence type="ECO:0000256" key="8">
    <source>
        <dbReference type="HAMAP-Rule" id="MF_00316"/>
    </source>
</evidence>
<dbReference type="InterPro" id="IPR029044">
    <property type="entry name" value="Nucleotide-diphossugar_trans"/>
</dbReference>
<dbReference type="KEGG" id="nde:NIDE3292"/>
<dbReference type="Proteomes" id="UP000001660">
    <property type="component" value="Chromosome"/>
</dbReference>
<dbReference type="PANTHER" id="PTHR19136:SF81">
    <property type="entry name" value="MOLYBDENUM COFACTOR GUANYLYLTRANSFERASE"/>
    <property type="match status" value="1"/>
</dbReference>
<evidence type="ECO:0000313" key="11">
    <source>
        <dbReference type="Proteomes" id="UP000001660"/>
    </source>
</evidence>
<dbReference type="HAMAP" id="MF_00316">
    <property type="entry name" value="MobA"/>
    <property type="match status" value="1"/>
</dbReference>
<dbReference type="CDD" id="cd02503">
    <property type="entry name" value="MobA"/>
    <property type="match status" value="1"/>
</dbReference>
<keyword evidence="11" id="KW-1185">Reference proteome</keyword>
<dbReference type="Pfam" id="PF12804">
    <property type="entry name" value="NTP_transf_3"/>
    <property type="match status" value="1"/>
</dbReference>
<evidence type="ECO:0000256" key="1">
    <source>
        <dbReference type="ARBA" id="ARBA00022490"/>
    </source>
</evidence>
<feature type="binding site" evidence="8">
    <location>
        <begin position="14"/>
        <end position="16"/>
    </location>
    <ligand>
        <name>GTP</name>
        <dbReference type="ChEBI" id="CHEBI:37565"/>
    </ligand>
</feature>
<dbReference type="Gene3D" id="3.90.550.10">
    <property type="entry name" value="Spore Coat Polysaccharide Biosynthesis Protein SpsA, Chain A"/>
    <property type="match status" value="1"/>
</dbReference>
<dbReference type="GO" id="GO:0046872">
    <property type="term" value="F:metal ion binding"/>
    <property type="evidence" value="ECO:0007669"/>
    <property type="project" value="UniProtKB-KW"/>
</dbReference>
<comment type="domain">
    <text evidence="8">The N-terminal domain determines nucleotide recognition and specific binding, while the C-terminal domain determines the specific binding to the target protein.</text>
</comment>
<keyword evidence="4 8" id="KW-0547">Nucleotide-binding</keyword>
<evidence type="ECO:0000256" key="7">
    <source>
        <dbReference type="ARBA" id="ARBA00023150"/>
    </source>
</evidence>
<sequence length="206" mass="22349">MSERALVNATGVLVAGGKSRRMGRDKRFLKVGGKSVFDRTLSLLMGTFVETVVVLAEPIDSLEVRGCRVVYDVIPNAGSLGGLYTGLLAASQPRIFAVACDMPFLEPEVIRFMAYFDNTADVVVAKLQGQFQPMHAMYSKRCAEFLKAMAERHDLKIQALYRTEALRVAVVGANDLSSLGGGLRSFQNINTPDDLTLADSAISDTP</sequence>
<dbReference type="EMBL" id="FP929003">
    <property type="protein sequence ID" value="CBK42981.1"/>
    <property type="molecule type" value="Genomic_DNA"/>
</dbReference>
<dbReference type="AlphaFoldDB" id="D8PI94"/>
<keyword evidence="5 8" id="KW-0460">Magnesium</keyword>
<evidence type="ECO:0000256" key="3">
    <source>
        <dbReference type="ARBA" id="ARBA00022723"/>
    </source>
</evidence>
<feature type="domain" description="MobA-like NTP transferase" evidence="9">
    <location>
        <begin position="11"/>
        <end position="161"/>
    </location>
</feature>
<dbReference type="GO" id="GO:0005737">
    <property type="term" value="C:cytoplasm"/>
    <property type="evidence" value="ECO:0007669"/>
    <property type="project" value="UniProtKB-SubCell"/>
</dbReference>
<protein>
    <recommendedName>
        <fullName evidence="8">Probable molybdenum cofactor guanylyltransferase</fullName>
        <shortName evidence="8">MoCo guanylyltransferase</shortName>
        <ecNumber evidence="8">2.7.7.77</ecNumber>
    </recommendedName>
    <alternativeName>
        <fullName evidence="8">GTP:molybdopterin guanylyltransferase</fullName>
    </alternativeName>
    <alternativeName>
        <fullName evidence="8">Mo-MPT guanylyltransferase</fullName>
    </alternativeName>
    <alternativeName>
        <fullName evidence="8">Molybdopterin guanylyltransferase</fullName>
    </alternativeName>
    <alternativeName>
        <fullName evidence="8">Molybdopterin-guanine dinucleotide synthase</fullName>
        <shortName evidence="8">MGD synthase</shortName>
    </alternativeName>
</protein>
<keyword evidence="6 8" id="KW-0342">GTP-binding</keyword>
<name>D8PI94_9BACT</name>
<dbReference type="PANTHER" id="PTHR19136">
    <property type="entry name" value="MOLYBDENUM COFACTOR GUANYLYLTRANSFERASE"/>
    <property type="match status" value="1"/>
</dbReference>
<comment type="catalytic activity">
    <reaction evidence="8">
        <text>Mo-molybdopterin + GTP + H(+) = Mo-molybdopterin guanine dinucleotide + diphosphate</text>
        <dbReference type="Rhea" id="RHEA:34243"/>
        <dbReference type="ChEBI" id="CHEBI:15378"/>
        <dbReference type="ChEBI" id="CHEBI:33019"/>
        <dbReference type="ChEBI" id="CHEBI:37565"/>
        <dbReference type="ChEBI" id="CHEBI:71302"/>
        <dbReference type="ChEBI" id="CHEBI:71310"/>
        <dbReference type="EC" id="2.7.7.77"/>
    </reaction>
</comment>
<dbReference type="EC" id="2.7.7.77" evidence="8"/>
<comment type="function">
    <text evidence="8">Transfers a GMP moiety from GTP to Mo-molybdopterin (Mo-MPT) cofactor (Moco or molybdenum cofactor) to form Mo-molybdopterin guanine dinucleotide (Mo-MGD) cofactor.</text>
</comment>
<evidence type="ECO:0000256" key="5">
    <source>
        <dbReference type="ARBA" id="ARBA00022842"/>
    </source>
</evidence>
<keyword evidence="3 8" id="KW-0479">Metal-binding</keyword>
<comment type="similarity">
    <text evidence="8">Belongs to the MobA family.</text>
</comment>
<reference evidence="10 11" key="1">
    <citation type="journal article" date="2010" name="Proc. Natl. Acad. Sci. U.S.A.">
        <title>A Nitrospira metagenome illuminates the physiology and evolution of globally important nitrite-oxidizing bacteria.</title>
        <authorList>
            <person name="Lucker S."/>
            <person name="Wagner M."/>
            <person name="Maixner F."/>
            <person name="Pelletier E."/>
            <person name="Koch H."/>
            <person name="Vacherie B."/>
            <person name="Rattei T."/>
            <person name="Sinninghe Damste J."/>
            <person name="Spieck E."/>
            <person name="Le Paslier D."/>
            <person name="Daims H."/>
        </authorList>
    </citation>
    <scope>NUCLEOTIDE SEQUENCE [LARGE SCALE GENOMIC DNA]</scope>
</reference>